<sequence>MQVKRSRVARSSSFDEAGLLGVLNQQTPHPAEFRWEPLTATKNAPPFPKNERSGPVILTVSSPELLRDNGYVRGQGHSGNFLERCYFCKQKMLEKDVFMYGSFCGFCSPECRGQQILIDNALERAVKQPRDRLSSFQHIG</sequence>
<reference evidence="1 2" key="1">
    <citation type="journal article" date="2023" name="Science">
        <title>Complex scaffold remodeling in plant triterpene biosynthesis.</title>
        <authorList>
            <person name="De La Pena R."/>
            <person name="Hodgson H."/>
            <person name="Liu J.C."/>
            <person name="Stephenson M.J."/>
            <person name="Martin A.C."/>
            <person name="Owen C."/>
            <person name="Harkess A."/>
            <person name="Leebens-Mack J."/>
            <person name="Jimenez L.E."/>
            <person name="Osbourn A."/>
            <person name="Sattely E.S."/>
        </authorList>
    </citation>
    <scope>NUCLEOTIDE SEQUENCE [LARGE SCALE GENOMIC DNA]</scope>
    <source>
        <strain evidence="2">cv. JPN11</strain>
        <tissue evidence="1">Leaf</tissue>
    </source>
</reference>
<accession>A0ACC1YVF5</accession>
<evidence type="ECO:0000313" key="1">
    <source>
        <dbReference type="EMBL" id="KAJ4727437.1"/>
    </source>
</evidence>
<proteinExistence type="predicted"/>
<comment type="caution">
    <text evidence="1">The sequence shown here is derived from an EMBL/GenBank/DDBJ whole genome shotgun (WGS) entry which is preliminary data.</text>
</comment>
<keyword evidence="2" id="KW-1185">Reference proteome</keyword>
<organism evidence="1 2">
    <name type="scientific">Melia azedarach</name>
    <name type="common">Chinaberry tree</name>
    <dbReference type="NCBI Taxonomy" id="155640"/>
    <lineage>
        <taxon>Eukaryota</taxon>
        <taxon>Viridiplantae</taxon>
        <taxon>Streptophyta</taxon>
        <taxon>Embryophyta</taxon>
        <taxon>Tracheophyta</taxon>
        <taxon>Spermatophyta</taxon>
        <taxon>Magnoliopsida</taxon>
        <taxon>eudicotyledons</taxon>
        <taxon>Gunneridae</taxon>
        <taxon>Pentapetalae</taxon>
        <taxon>rosids</taxon>
        <taxon>malvids</taxon>
        <taxon>Sapindales</taxon>
        <taxon>Meliaceae</taxon>
        <taxon>Melia</taxon>
    </lineage>
</organism>
<gene>
    <name evidence="1" type="ORF">OWV82_000537</name>
</gene>
<dbReference type="Proteomes" id="UP001164539">
    <property type="component" value="Chromosome 1"/>
</dbReference>
<protein>
    <submittedName>
        <fullName evidence="1">DUF581 domain-containing protein</fullName>
    </submittedName>
</protein>
<name>A0ACC1YVF5_MELAZ</name>
<evidence type="ECO:0000313" key="2">
    <source>
        <dbReference type="Proteomes" id="UP001164539"/>
    </source>
</evidence>
<dbReference type="EMBL" id="CM051394">
    <property type="protein sequence ID" value="KAJ4727437.1"/>
    <property type="molecule type" value="Genomic_DNA"/>
</dbReference>